<keyword evidence="4" id="KW-1133">Transmembrane helix</keyword>
<evidence type="ECO:0000256" key="1">
    <source>
        <dbReference type="ARBA" id="ARBA00022679"/>
    </source>
</evidence>
<dbReference type="Pfam" id="PF02518">
    <property type="entry name" value="HATPase_c"/>
    <property type="match status" value="1"/>
</dbReference>
<evidence type="ECO:0000256" key="3">
    <source>
        <dbReference type="ARBA" id="ARBA00023012"/>
    </source>
</evidence>
<dbReference type="InterPro" id="IPR015943">
    <property type="entry name" value="WD40/YVTN_repeat-like_dom_sf"/>
</dbReference>
<dbReference type="GO" id="GO:0016020">
    <property type="term" value="C:membrane"/>
    <property type="evidence" value="ECO:0007669"/>
    <property type="project" value="InterPro"/>
</dbReference>
<feature type="domain" description="Histidine kinase/HSP90-like ATPase" evidence="5">
    <location>
        <begin position="952"/>
        <end position="1052"/>
    </location>
</feature>
<proteinExistence type="predicted"/>
<accession>A0A1H5T481</accession>
<dbReference type="InterPro" id="IPR050482">
    <property type="entry name" value="Sensor_HK_TwoCompSys"/>
</dbReference>
<dbReference type="Gene3D" id="3.30.565.10">
    <property type="entry name" value="Histidine kinase-like ATPase, C-terminal domain"/>
    <property type="match status" value="1"/>
</dbReference>
<dbReference type="SUPFAM" id="SSF63829">
    <property type="entry name" value="Calcium-dependent phosphotriesterase"/>
    <property type="match status" value="3"/>
</dbReference>
<dbReference type="CDD" id="cd16917">
    <property type="entry name" value="HATPase_UhpB-NarQ-NarX-like"/>
    <property type="match status" value="1"/>
</dbReference>
<dbReference type="GO" id="GO:0046983">
    <property type="term" value="F:protein dimerization activity"/>
    <property type="evidence" value="ECO:0007669"/>
    <property type="project" value="InterPro"/>
</dbReference>
<sequence length="1059" mass="116184">MMAPGAAVQVILAPSKLGVARMTRDKEEFVEVIRSGLGRLGGKLQSSGGPSAWVLLILVLFAGSSVSFGASQVPPSQPAGSSPQAVPEPAISESTHTFWSRRDGAPGGISSLAQTRDGYLWIGSTLGLYRFDGLHFASFPFNASDPPMPSLYVSSVAADLDGGLWVSFRNPAILHLCADGTRVTYLPRDGLIADMMDKVIPRPDGRVFAFGGGKLFQLVGSRWVNFGGNHGLSASGGVFSVFFDRDDNIWIGRDKKLVVLRKGAERFEEAPVPVHYVSSMVQSRKGELWIADAWRSIRPISDVSSKGVLALNSRAEMMVDSKDNLWVAQADQGLSRIMSISSDTPVHKVEHAVPDEISAMGTNALLEDREGNIWLGTDRGLDRFQQTTFTKFRGVSMQYFPSLVATDDGAVWINSRGSPLMRVKDGVTTFVGGPVNTGPLAKMRSGDLCFVDATRYVLQCYGSAGFKETPLDPIMDHVPPLSMTADSDDTLLASFIGKGLWRYHDAHWDRVTDKAVPNDSDAWGMLVDSSGRLWLGYNDHQIVERHDGRYETIPIEGGPWSNTITFYEAANTIWAGGAHGLCFLHDGRMIVVHPFEADLFRGTSGIVEDRGGNLWLNAAAGALRIPASEVRQLLLQPDHLTKADVFDDNDGLTGQPTQSKRTPSAIVDKSGVLWLATAGGVFSLDPSKALQPRSAPIVLLESVSINGVDAVPARGPSGMVVTASSTDFHELAISYIGIQLSAPERVYYRYRLIGESNAWEDAGQRRQAFYTHLRPGTYRFEVSASNGREWSTLAIPLLIQVPPAFYQTSWFFLFCIGAVAALLWIAYRIRVNFLCRQVSMRINAQTSERLNVSRDLHDTLLQGMQGLILSFHALSENPSLADDVRGTILAVGDRAEAVLEEGREKIRALRFESLTNRSLVREIERFSERFLGEDLADFELVVTGHERDLAPLVYEEICFICREAISNAFRHAQASKVEVLLSYTRSRLKVIVRDDGIGIDERDMLSGPAGHWGVVGMRERAERIGGRIDIRNVFPERHHRGTEVSAEIAATVAYARSDA</sequence>
<dbReference type="InterPro" id="IPR011110">
    <property type="entry name" value="Reg_prop"/>
</dbReference>
<protein>
    <submittedName>
        <fullName evidence="6">Signal transduction histidine kinase</fullName>
    </submittedName>
</protein>
<dbReference type="GO" id="GO:0000155">
    <property type="term" value="F:phosphorelay sensor kinase activity"/>
    <property type="evidence" value="ECO:0007669"/>
    <property type="project" value="InterPro"/>
</dbReference>
<gene>
    <name evidence="6" type="ORF">SAMN05421819_0468</name>
</gene>
<dbReference type="SMART" id="SM00387">
    <property type="entry name" value="HATPase_c"/>
    <property type="match status" value="1"/>
</dbReference>
<dbReference type="InterPro" id="IPR003594">
    <property type="entry name" value="HATPase_dom"/>
</dbReference>
<dbReference type="SUPFAM" id="SSF55874">
    <property type="entry name" value="ATPase domain of HSP90 chaperone/DNA topoisomerase II/histidine kinase"/>
    <property type="match status" value="1"/>
</dbReference>
<dbReference type="InterPro" id="IPR011123">
    <property type="entry name" value="Y_Y_Y"/>
</dbReference>
<dbReference type="Pfam" id="PF07495">
    <property type="entry name" value="Y_Y_Y"/>
    <property type="match status" value="1"/>
</dbReference>
<dbReference type="Gene3D" id="1.20.5.1930">
    <property type="match status" value="1"/>
</dbReference>
<dbReference type="Gene3D" id="2.60.40.10">
    <property type="entry name" value="Immunoglobulins"/>
    <property type="match status" value="1"/>
</dbReference>
<evidence type="ECO:0000259" key="5">
    <source>
        <dbReference type="SMART" id="SM00387"/>
    </source>
</evidence>
<evidence type="ECO:0000256" key="4">
    <source>
        <dbReference type="SAM" id="Phobius"/>
    </source>
</evidence>
<dbReference type="AlphaFoldDB" id="A0A1H5T481"/>
<reference evidence="6 7" key="1">
    <citation type="submission" date="2016-10" db="EMBL/GenBank/DDBJ databases">
        <authorList>
            <person name="de Groot N.N."/>
        </authorList>
    </citation>
    <scope>NUCLEOTIDE SEQUENCE [LARGE SCALE GENOMIC DNA]</scope>
    <source>
        <strain evidence="6 7">DSM 22489</strain>
    </source>
</reference>
<name>A0A1H5T481_9BACT</name>
<keyword evidence="3" id="KW-0902">Two-component regulatory system</keyword>
<feature type="transmembrane region" description="Helical" evidence="4">
    <location>
        <begin position="809"/>
        <end position="827"/>
    </location>
</feature>
<dbReference type="InterPro" id="IPR011712">
    <property type="entry name" value="Sig_transdc_His_kin_sub3_dim/P"/>
</dbReference>
<keyword evidence="4" id="KW-0472">Membrane</keyword>
<keyword evidence="2 6" id="KW-0418">Kinase</keyword>
<keyword evidence="1" id="KW-0808">Transferase</keyword>
<dbReference type="InterPro" id="IPR036890">
    <property type="entry name" value="HATPase_C_sf"/>
</dbReference>
<evidence type="ECO:0000313" key="7">
    <source>
        <dbReference type="Proteomes" id="UP000236728"/>
    </source>
</evidence>
<dbReference type="InterPro" id="IPR013783">
    <property type="entry name" value="Ig-like_fold"/>
</dbReference>
<evidence type="ECO:0000256" key="2">
    <source>
        <dbReference type="ARBA" id="ARBA00022777"/>
    </source>
</evidence>
<dbReference type="PANTHER" id="PTHR24421">
    <property type="entry name" value="NITRATE/NITRITE SENSOR PROTEIN NARX-RELATED"/>
    <property type="match status" value="1"/>
</dbReference>
<dbReference type="PANTHER" id="PTHR24421:SF62">
    <property type="entry name" value="SENSORY TRANSDUCTION HISTIDINE KINASE"/>
    <property type="match status" value="1"/>
</dbReference>
<dbReference type="Gene3D" id="2.130.10.10">
    <property type="entry name" value="YVTN repeat-like/Quinoprotein amine dehydrogenase"/>
    <property type="match status" value="3"/>
</dbReference>
<keyword evidence="7" id="KW-1185">Reference proteome</keyword>
<keyword evidence="4" id="KW-0812">Transmembrane</keyword>
<evidence type="ECO:0000313" key="6">
    <source>
        <dbReference type="EMBL" id="SEF57575.1"/>
    </source>
</evidence>
<organism evidence="6 7">
    <name type="scientific">Bryocella elongata</name>
    <dbReference type="NCBI Taxonomy" id="863522"/>
    <lineage>
        <taxon>Bacteria</taxon>
        <taxon>Pseudomonadati</taxon>
        <taxon>Acidobacteriota</taxon>
        <taxon>Terriglobia</taxon>
        <taxon>Terriglobales</taxon>
        <taxon>Acidobacteriaceae</taxon>
        <taxon>Bryocella</taxon>
    </lineage>
</organism>
<dbReference type="EMBL" id="FNVA01000001">
    <property type="protein sequence ID" value="SEF57575.1"/>
    <property type="molecule type" value="Genomic_DNA"/>
</dbReference>
<dbReference type="Pfam" id="PF07730">
    <property type="entry name" value="HisKA_3"/>
    <property type="match status" value="1"/>
</dbReference>
<dbReference type="Pfam" id="PF07494">
    <property type="entry name" value="Reg_prop"/>
    <property type="match status" value="1"/>
</dbReference>
<dbReference type="Proteomes" id="UP000236728">
    <property type="component" value="Unassembled WGS sequence"/>
</dbReference>